<evidence type="ECO:0000313" key="3">
    <source>
        <dbReference type="Proteomes" id="UP000245618"/>
    </source>
</evidence>
<protein>
    <recommendedName>
        <fullName evidence="4">Type IX secretion system membrane protein PorP/SprF</fullName>
    </recommendedName>
</protein>
<comment type="caution">
    <text evidence="2">The sequence shown here is derived from an EMBL/GenBank/DDBJ whole genome shotgun (WGS) entry which is preliminary data.</text>
</comment>
<evidence type="ECO:0000313" key="2">
    <source>
        <dbReference type="EMBL" id="PWA10315.1"/>
    </source>
</evidence>
<feature type="chain" id="PRO_5015787794" description="Type IX secretion system membrane protein PorP/SprF" evidence="1">
    <location>
        <begin position="20"/>
        <end position="308"/>
    </location>
</feature>
<gene>
    <name evidence="2" type="ORF">DB891_06310</name>
</gene>
<feature type="signal peptide" evidence="1">
    <location>
        <begin position="1"/>
        <end position="19"/>
    </location>
</feature>
<reference evidence="2 3" key="1">
    <citation type="submission" date="2018-04" db="EMBL/GenBank/DDBJ databases">
        <title>Flavobacterium sp. nov., isolated from glacier ice.</title>
        <authorList>
            <person name="Liu Q."/>
            <person name="Xin Y.-H."/>
        </authorList>
    </citation>
    <scope>NUCLEOTIDE SEQUENCE [LARGE SCALE GENOMIC DNA]</scope>
    <source>
        <strain evidence="2 3">LB2P30</strain>
    </source>
</reference>
<dbReference type="NCBIfam" id="TIGR03519">
    <property type="entry name" value="T9SS_PorP_fam"/>
    <property type="match status" value="1"/>
</dbReference>
<dbReference type="Pfam" id="PF11751">
    <property type="entry name" value="PorP_SprF"/>
    <property type="match status" value="1"/>
</dbReference>
<keyword evidence="3" id="KW-1185">Reference proteome</keyword>
<name>A0A2U1JZ95_9FLAO</name>
<dbReference type="Proteomes" id="UP000245618">
    <property type="component" value="Unassembled WGS sequence"/>
</dbReference>
<sequence>MITRIIGLIALLVSVAGYAQQDAQYTQYMYNTIVVNPAYAGSRQSMSIFALHRAQWVGLEGAPVTNSISINTPINGNKVGLGLSIVNDQIGPSDENEIAVDFSYTIQALGDYKMSFGLKASANLLNVDFTKLDQYPGTPILEENIDNKFSPNIGVGFYLHSDNSYIGISAPHLIETEHFDKSATSSSTSHIATEKINYYLIAGYVFELSPSVKFKPSLQAKYVQGAPLQVDVSANFMMNEKFVAGLAYRWSAAMSAMVGFQASDSWFIGYSYDFDTTALANYNSGSHEIFLRYELFNKYDKIISPRFF</sequence>
<dbReference type="EMBL" id="QCZH01000004">
    <property type="protein sequence ID" value="PWA10315.1"/>
    <property type="molecule type" value="Genomic_DNA"/>
</dbReference>
<dbReference type="Gene3D" id="2.40.160.10">
    <property type="entry name" value="Porin"/>
    <property type="match status" value="1"/>
</dbReference>
<accession>A0A2U1JZ95</accession>
<proteinExistence type="predicted"/>
<keyword evidence="1" id="KW-0732">Signal</keyword>
<dbReference type="OrthoDB" id="1114455at2"/>
<dbReference type="RefSeq" id="WP_116761731.1">
    <property type="nucleotide sequence ID" value="NZ_QCZH01000004.1"/>
</dbReference>
<evidence type="ECO:0000256" key="1">
    <source>
        <dbReference type="SAM" id="SignalP"/>
    </source>
</evidence>
<organism evidence="2 3">
    <name type="scientific">Flavobacterium laiguense</name>
    <dbReference type="NCBI Taxonomy" id="2169409"/>
    <lineage>
        <taxon>Bacteria</taxon>
        <taxon>Pseudomonadati</taxon>
        <taxon>Bacteroidota</taxon>
        <taxon>Flavobacteriia</taxon>
        <taxon>Flavobacteriales</taxon>
        <taxon>Flavobacteriaceae</taxon>
        <taxon>Flavobacterium</taxon>
    </lineage>
</organism>
<dbReference type="AlphaFoldDB" id="A0A2U1JZ95"/>
<dbReference type="InterPro" id="IPR019861">
    <property type="entry name" value="PorP/SprF_Bacteroidetes"/>
</dbReference>
<dbReference type="InterPro" id="IPR023614">
    <property type="entry name" value="Porin_dom_sf"/>
</dbReference>
<evidence type="ECO:0008006" key="4">
    <source>
        <dbReference type="Google" id="ProtNLM"/>
    </source>
</evidence>